<keyword evidence="2" id="KW-1185">Reference proteome</keyword>
<dbReference type="EMBL" id="JARYMX010000006">
    <property type="protein sequence ID" value="KAJ9546031.1"/>
    <property type="molecule type" value="Genomic_DNA"/>
</dbReference>
<dbReference type="AlphaFoldDB" id="A0AA38T206"/>
<organism evidence="1 2">
    <name type="scientific">Centaurea solstitialis</name>
    <name type="common">yellow star-thistle</name>
    <dbReference type="NCBI Taxonomy" id="347529"/>
    <lineage>
        <taxon>Eukaryota</taxon>
        <taxon>Viridiplantae</taxon>
        <taxon>Streptophyta</taxon>
        <taxon>Embryophyta</taxon>
        <taxon>Tracheophyta</taxon>
        <taxon>Spermatophyta</taxon>
        <taxon>Magnoliopsida</taxon>
        <taxon>eudicotyledons</taxon>
        <taxon>Gunneridae</taxon>
        <taxon>Pentapetalae</taxon>
        <taxon>asterids</taxon>
        <taxon>campanulids</taxon>
        <taxon>Asterales</taxon>
        <taxon>Asteraceae</taxon>
        <taxon>Carduoideae</taxon>
        <taxon>Cardueae</taxon>
        <taxon>Centaureinae</taxon>
        <taxon>Centaurea</taxon>
    </lineage>
</organism>
<proteinExistence type="predicted"/>
<evidence type="ECO:0000313" key="2">
    <source>
        <dbReference type="Proteomes" id="UP001172457"/>
    </source>
</evidence>
<gene>
    <name evidence="1" type="ORF">OSB04_025738</name>
</gene>
<accession>A0AA38T206</accession>
<evidence type="ECO:0000313" key="1">
    <source>
        <dbReference type="EMBL" id="KAJ9546031.1"/>
    </source>
</evidence>
<dbReference type="Proteomes" id="UP001172457">
    <property type="component" value="Chromosome 6"/>
</dbReference>
<reference evidence="1" key="1">
    <citation type="submission" date="2023-03" db="EMBL/GenBank/DDBJ databases">
        <title>Chromosome-scale reference genome and RAD-based genetic map of yellow starthistle (Centaurea solstitialis) reveal putative structural variation and QTLs associated with invader traits.</title>
        <authorList>
            <person name="Reatini B."/>
            <person name="Cang F.A."/>
            <person name="Jiang Q."/>
            <person name="Mckibben M.T.W."/>
            <person name="Barker M.S."/>
            <person name="Rieseberg L.H."/>
            <person name="Dlugosch K.M."/>
        </authorList>
    </citation>
    <scope>NUCLEOTIDE SEQUENCE</scope>
    <source>
        <strain evidence="1">CAN-66</strain>
        <tissue evidence="1">Leaf</tissue>
    </source>
</reference>
<sequence length="100" mass="11748">MLMMRCRSQESFGWQNGGQSTRVQCTRCWNRLWRKRVRISVLVGYNMKCHLKRYTVDTGSRDSLIASYTKHLITYVGVNANDFSISEHQYLFKCVSCVLE</sequence>
<comment type="caution">
    <text evidence="1">The sequence shown here is derived from an EMBL/GenBank/DDBJ whole genome shotgun (WGS) entry which is preliminary data.</text>
</comment>
<protein>
    <submittedName>
        <fullName evidence="1">Uncharacterized protein</fullName>
    </submittedName>
</protein>
<name>A0AA38T206_9ASTR</name>